<protein>
    <submittedName>
        <fullName evidence="7">Uncharacterized protein</fullName>
    </submittedName>
</protein>
<reference evidence="7" key="2">
    <citation type="submission" date="2025-08" db="UniProtKB">
        <authorList>
            <consortium name="Ensembl"/>
        </authorList>
    </citation>
    <scope>IDENTIFICATION</scope>
</reference>
<dbReference type="Ensembl" id="ENSLOCT00000002018.1">
    <property type="protein sequence ID" value="ENSLOCP00000002013.1"/>
    <property type="gene ID" value="ENSLOCG00000001746.1"/>
</dbReference>
<sequence length="201" mass="21824">MCLEQCARASLFPLAALSILANLLLYFPNGETRYASGNQLTNFVWFFGGIIGGGLLVIAPAWMLRGPEGRCCSAREGHVACAEGCPMLSSLVATLFGMTGSLYCLLVSALALTEGPYCISATGWDYPFANSSGSYLFNTTRWSSCKEPARIVVWNASLFSILLGLGATEFIIFFFQLLNTFLLGLCGTCAGCCRQQRYYDF</sequence>
<keyword evidence="3 6" id="KW-0812">Transmembrane</keyword>
<keyword evidence="4 6" id="KW-1133">Transmembrane helix</keyword>
<dbReference type="Pfam" id="PF05805">
    <property type="entry name" value="L6_membrane"/>
    <property type="match status" value="1"/>
</dbReference>
<dbReference type="InterPro" id="IPR008661">
    <property type="entry name" value="L6_membrane"/>
</dbReference>
<accession>W5M0V6</accession>
<name>W5M0V6_LEPOC</name>
<evidence type="ECO:0000256" key="6">
    <source>
        <dbReference type="SAM" id="Phobius"/>
    </source>
</evidence>
<dbReference type="InParanoid" id="W5M0V6"/>
<keyword evidence="5 6" id="KW-0472">Membrane</keyword>
<proteinExistence type="inferred from homology"/>
<comment type="similarity">
    <text evidence="2">Belongs to the L6 tetraspanin family.</text>
</comment>
<dbReference type="HOGENOM" id="CLU_087168_1_0_1"/>
<evidence type="ECO:0000313" key="8">
    <source>
        <dbReference type="Proteomes" id="UP000018468"/>
    </source>
</evidence>
<evidence type="ECO:0000256" key="1">
    <source>
        <dbReference type="ARBA" id="ARBA00004141"/>
    </source>
</evidence>
<dbReference type="Bgee" id="ENSLOCG00000001746">
    <property type="expression patterns" value="Expressed in bone element and 4 other cell types or tissues"/>
</dbReference>
<reference evidence="8" key="1">
    <citation type="submission" date="2011-12" db="EMBL/GenBank/DDBJ databases">
        <title>The Draft Genome of Lepisosteus oculatus.</title>
        <authorList>
            <consortium name="The Broad Institute Genome Assembly &amp; Analysis Group"/>
            <consortium name="Computational R&amp;D Group"/>
            <consortium name="and Sequencing Platform"/>
            <person name="Di Palma F."/>
            <person name="Alfoldi J."/>
            <person name="Johnson J."/>
            <person name="Berlin A."/>
            <person name="Gnerre S."/>
            <person name="Jaffe D."/>
            <person name="MacCallum I."/>
            <person name="Young S."/>
            <person name="Walker B.J."/>
            <person name="Lander E.S."/>
            <person name="Lindblad-Toh K."/>
        </authorList>
    </citation>
    <scope>NUCLEOTIDE SEQUENCE [LARGE SCALE GENOMIC DNA]</scope>
</reference>
<feature type="transmembrane region" description="Helical" evidence="6">
    <location>
        <begin position="7"/>
        <end position="27"/>
    </location>
</feature>
<organism evidence="7 8">
    <name type="scientific">Lepisosteus oculatus</name>
    <name type="common">Spotted gar</name>
    <dbReference type="NCBI Taxonomy" id="7918"/>
    <lineage>
        <taxon>Eukaryota</taxon>
        <taxon>Metazoa</taxon>
        <taxon>Chordata</taxon>
        <taxon>Craniata</taxon>
        <taxon>Vertebrata</taxon>
        <taxon>Euteleostomi</taxon>
        <taxon>Actinopterygii</taxon>
        <taxon>Neopterygii</taxon>
        <taxon>Holostei</taxon>
        <taxon>Semionotiformes</taxon>
        <taxon>Lepisosteidae</taxon>
        <taxon>Lepisosteus</taxon>
    </lineage>
</organism>
<evidence type="ECO:0000313" key="7">
    <source>
        <dbReference type="Ensembl" id="ENSLOCP00000002013.1"/>
    </source>
</evidence>
<evidence type="ECO:0000256" key="5">
    <source>
        <dbReference type="ARBA" id="ARBA00023136"/>
    </source>
</evidence>
<evidence type="ECO:0000256" key="4">
    <source>
        <dbReference type="ARBA" id="ARBA00022989"/>
    </source>
</evidence>
<evidence type="ECO:0000256" key="3">
    <source>
        <dbReference type="ARBA" id="ARBA00022692"/>
    </source>
</evidence>
<dbReference type="PANTHER" id="PTHR14198:SF18">
    <property type="entry name" value="TRANSMEMBRANE 4 L6 FAMILY MEMBER 1"/>
    <property type="match status" value="1"/>
</dbReference>
<reference evidence="7" key="3">
    <citation type="submission" date="2025-09" db="UniProtKB">
        <authorList>
            <consortium name="Ensembl"/>
        </authorList>
    </citation>
    <scope>IDENTIFICATION</scope>
</reference>
<evidence type="ECO:0000256" key="2">
    <source>
        <dbReference type="ARBA" id="ARBA00006193"/>
    </source>
</evidence>
<keyword evidence="8" id="KW-1185">Reference proteome</keyword>
<dbReference type="eggNOG" id="ENOG502RY7H">
    <property type="taxonomic scope" value="Eukaryota"/>
</dbReference>
<dbReference type="GO" id="GO:0016020">
    <property type="term" value="C:membrane"/>
    <property type="evidence" value="ECO:0000318"/>
    <property type="project" value="GO_Central"/>
</dbReference>
<dbReference type="Proteomes" id="UP000018468">
    <property type="component" value="Linkage group LG14"/>
</dbReference>
<dbReference type="GeneTree" id="ENSGT01030000234590"/>
<feature type="transmembrane region" description="Helical" evidence="6">
    <location>
        <begin position="43"/>
        <end position="64"/>
    </location>
</feature>
<comment type="subcellular location">
    <subcellularLocation>
        <location evidence="1">Membrane</location>
        <topology evidence="1">Multi-pass membrane protein</topology>
    </subcellularLocation>
</comment>
<dbReference type="EMBL" id="AHAT01022467">
    <property type="status" value="NOT_ANNOTATED_CDS"/>
    <property type="molecule type" value="Genomic_DNA"/>
</dbReference>
<dbReference type="OMA" id="NERFVMC"/>
<dbReference type="PANTHER" id="PTHR14198">
    <property type="entry name" value="TRANSMEMBRANE 4 L6 FAMILY MEMBER 1-RELATED"/>
    <property type="match status" value="1"/>
</dbReference>
<feature type="transmembrane region" description="Helical" evidence="6">
    <location>
        <begin position="151"/>
        <end position="175"/>
    </location>
</feature>
<dbReference type="AlphaFoldDB" id="W5M0V6"/>